<evidence type="ECO:0000313" key="2">
    <source>
        <dbReference type="Proteomes" id="UP001218218"/>
    </source>
</evidence>
<proteinExistence type="predicted"/>
<sequence length="585" mass="65926">MNEDNSHSLERRYIQHVLNGDFKDDKVFNGIIEAKILGKTRELKGHGMQNFRHNEDVDALFGLIHAICPRAYREISQHIPLRSERSIKHKISTSPRFPLGIQDATYEFVETYCQDYGYPRGAPLSLAVDDTKLFSALRPKGNSGLKFQGVENPQFTFPLLRPLYDGIKQKWFIVGAIGDPIEVPGVDTLHATLDRLEKNPPTMGTKLRLWTLQIPLPRVPPLVIAITPIEAKVKGPQLVEWQVRLAKGLISWGFRIIASGGDGAAVEHIVIELWDLDGNIWVIFQDAKHGRKTFWNNAASSARGLVLGNYVVYFEQMYTLAMQPNSPMYPRDWKNRDRMDDRATARLSSADTLQQAAEDPIKNLGLVVYLFVFGELIDAYQSRTLSHHERAKIAIRTRLFLCTWRMYLQKAGYSEARHFISKEAADIFEILINGIVGLIVIHRDHLGDKSCPLLPWFVASEPNEHAFSGLRDISEDFKLQEAILIVPKLRAKMQAAVRTDDIDFGPLGQYPTDLELSAAYKIALEENNCLWSLLGIHLSDIVAAPDPGAALIAQPAPDPNFEALYLNEDEDVDQQSESTAAEQLQ</sequence>
<comment type="caution">
    <text evidence="1">The sequence shown here is derived from an EMBL/GenBank/DDBJ whole genome shotgun (WGS) entry which is preliminary data.</text>
</comment>
<keyword evidence="2" id="KW-1185">Reference proteome</keyword>
<dbReference type="Proteomes" id="UP001218218">
    <property type="component" value="Unassembled WGS sequence"/>
</dbReference>
<evidence type="ECO:0000313" key="1">
    <source>
        <dbReference type="EMBL" id="KAJ7310133.1"/>
    </source>
</evidence>
<accession>A0AAD6Z6P6</accession>
<name>A0AAD6Z6P6_9AGAR</name>
<dbReference type="EMBL" id="JARIHO010000079">
    <property type="protein sequence ID" value="KAJ7310133.1"/>
    <property type="molecule type" value="Genomic_DNA"/>
</dbReference>
<gene>
    <name evidence="1" type="ORF">DFH08DRAFT_974490</name>
</gene>
<dbReference type="AlphaFoldDB" id="A0AAD6Z6P6"/>
<organism evidence="1 2">
    <name type="scientific">Mycena albidolilacea</name>
    <dbReference type="NCBI Taxonomy" id="1033008"/>
    <lineage>
        <taxon>Eukaryota</taxon>
        <taxon>Fungi</taxon>
        <taxon>Dikarya</taxon>
        <taxon>Basidiomycota</taxon>
        <taxon>Agaricomycotina</taxon>
        <taxon>Agaricomycetes</taxon>
        <taxon>Agaricomycetidae</taxon>
        <taxon>Agaricales</taxon>
        <taxon>Marasmiineae</taxon>
        <taxon>Mycenaceae</taxon>
        <taxon>Mycena</taxon>
    </lineage>
</organism>
<protein>
    <submittedName>
        <fullName evidence="1">Uncharacterized protein</fullName>
    </submittedName>
</protein>
<reference evidence="1" key="1">
    <citation type="submission" date="2023-03" db="EMBL/GenBank/DDBJ databases">
        <title>Massive genome expansion in bonnet fungi (Mycena s.s.) driven by repeated elements and novel gene families across ecological guilds.</title>
        <authorList>
            <consortium name="Lawrence Berkeley National Laboratory"/>
            <person name="Harder C.B."/>
            <person name="Miyauchi S."/>
            <person name="Viragh M."/>
            <person name="Kuo A."/>
            <person name="Thoen E."/>
            <person name="Andreopoulos B."/>
            <person name="Lu D."/>
            <person name="Skrede I."/>
            <person name="Drula E."/>
            <person name="Henrissat B."/>
            <person name="Morin E."/>
            <person name="Kohler A."/>
            <person name="Barry K."/>
            <person name="LaButti K."/>
            <person name="Morin E."/>
            <person name="Salamov A."/>
            <person name="Lipzen A."/>
            <person name="Mereny Z."/>
            <person name="Hegedus B."/>
            <person name="Baldrian P."/>
            <person name="Stursova M."/>
            <person name="Weitz H."/>
            <person name="Taylor A."/>
            <person name="Grigoriev I.V."/>
            <person name="Nagy L.G."/>
            <person name="Martin F."/>
            <person name="Kauserud H."/>
        </authorList>
    </citation>
    <scope>NUCLEOTIDE SEQUENCE</scope>
    <source>
        <strain evidence="1">CBHHK002</strain>
    </source>
</reference>